<reference evidence="4" key="1">
    <citation type="submission" date="2021-01" db="EMBL/GenBank/DDBJ databases">
        <authorList>
            <consortium name="Genoscope - CEA"/>
            <person name="William W."/>
        </authorList>
    </citation>
    <scope>NUCLEOTIDE SEQUENCE</scope>
</reference>
<evidence type="ECO:0008006" key="6">
    <source>
        <dbReference type="Google" id="ProtNLM"/>
    </source>
</evidence>
<evidence type="ECO:0000259" key="2">
    <source>
        <dbReference type="PROSITE" id="PS50250"/>
    </source>
</evidence>
<dbReference type="PANTHER" id="PTHR47992">
    <property type="entry name" value="PROTEIN PHOSPHATASE"/>
    <property type="match status" value="1"/>
</dbReference>
<dbReference type="InterPro" id="IPR015655">
    <property type="entry name" value="PP2C"/>
</dbReference>
<feature type="region of interest" description="Disordered" evidence="1">
    <location>
        <begin position="147"/>
        <end position="193"/>
    </location>
</feature>
<evidence type="ECO:0000313" key="4">
    <source>
        <dbReference type="EMBL" id="CAD8049027.1"/>
    </source>
</evidence>
<feature type="domain" description="PCI" evidence="2">
    <location>
        <begin position="655"/>
        <end position="829"/>
    </location>
</feature>
<name>A0A8S1K2D9_PARPR</name>
<dbReference type="Pfam" id="PF01399">
    <property type="entry name" value="PCI"/>
    <property type="match status" value="1"/>
</dbReference>
<dbReference type="SMART" id="SM00331">
    <property type="entry name" value="PP2C_SIG"/>
    <property type="match status" value="1"/>
</dbReference>
<proteinExistence type="predicted"/>
<gene>
    <name evidence="4" type="ORF">PPRIM_AZ9-3.1.T0130192</name>
</gene>
<protein>
    <recommendedName>
        <fullName evidence="6">PPM-type phosphatase domain-containing protein</fullName>
    </recommendedName>
</protein>
<keyword evidence="5" id="KW-1185">Reference proteome</keyword>
<dbReference type="PROSITE" id="PS50250">
    <property type="entry name" value="PCI"/>
    <property type="match status" value="1"/>
</dbReference>
<dbReference type="EMBL" id="CAJJDM010000010">
    <property type="protein sequence ID" value="CAD8049027.1"/>
    <property type="molecule type" value="Genomic_DNA"/>
</dbReference>
<evidence type="ECO:0000313" key="5">
    <source>
        <dbReference type="Proteomes" id="UP000688137"/>
    </source>
</evidence>
<dbReference type="SMART" id="SM00332">
    <property type="entry name" value="PP2Cc"/>
    <property type="match status" value="1"/>
</dbReference>
<dbReference type="InterPro" id="IPR000717">
    <property type="entry name" value="PCI_dom"/>
</dbReference>
<feature type="domain" description="PPM-type phosphatase" evidence="3">
    <location>
        <begin position="203"/>
        <end position="477"/>
    </location>
</feature>
<sequence>MLTQSLQNKFDFKTRQTSQIGIYTLLHNQFINLYNSTKLLIIVILDFSSLKPPRHPQGENQIEQHRIQKPLLQKRYKITSNETEQRNHKISLPSLANFRKTEFNSIENIVQPISILNQENGLRIPNRLPKLENRNEISKSKYEMQLNQAPKDEEQQKPKTKQKKTSYTPEQRISESPEKNISQQSKKKKGQKQFKGMKFIHNTKAGCQVNKQIKTNQDAAIIFPQNIQSQNYGLIGICDGHGVNGHLVSDIIRQRLPIYLEFQLQSQNPDMEECFKNAFELTNSEILQSQFDTALSGSTTVLAMIQQNQLWTANVGDSRAILCRNSNGWRSIPLTRDHKPSDESEKQRILQAGGRIHSSRDFYGNDVGPERVWLSYVDAPGLAMTRSMGDKIGAQAGVSSIPEVFEFTLSQNDKFLVIASDGVWEYLSNEDVMNIIVPYFEEGELEQAGEKLMMEAINSWKMNSPGRDDITFIIQLCVVKLIYQLFIDMSLHFQYLGQGLSSQKTMELLQKHCSSNDHNKIADFGAVFDELLEQQKYKELIVSTLDIINLSQDKTLLQPIYSAIQYWMTKLESKEQQIIIDLFLKHIEQINVEAIFKTKIVAQLFNALSSSSLSQNLFLKLIECAKKWNTQQLIISPIISNIKEFLNLWTLSDPEILKILNAISELIDPQDQQYVIQISEYILRNINTSQEQYIKTFINFQNINQSFLKLCEITQCSNYQIIEKTQVAQLIKLVLNGDLSGVQAFLVKEEVYFKQINLNVEQYLNQTRIAKFIQLSSQKQSYSYQEIAEALNIKLEEVEIWVIHAIQSQNVSAQIDQSQQRIFILDNFKKLLTKDDWQNLHKKLSALLTKLKNVQTQ</sequence>
<evidence type="ECO:0000259" key="3">
    <source>
        <dbReference type="PROSITE" id="PS51746"/>
    </source>
</evidence>
<dbReference type="OMA" id="TEQRNHK"/>
<dbReference type="Proteomes" id="UP000688137">
    <property type="component" value="Unassembled WGS sequence"/>
</dbReference>
<dbReference type="GO" id="GO:0004722">
    <property type="term" value="F:protein serine/threonine phosphatase activity"/>
    <property type="evidence" value="ECO:0007669"/>
    <property type="project" value="InterPro"/>
</dbReference>
<comment type="caution">
    <text evidence="4">The sequence shown here is derived from an EMBL/GenBank/DDBJ whole genome shotgun (WGS) entry which is preliminary data.</text>
</comment>
<dbReference type="SMART" id="SM00088">
    <property type="entry name" value="PINT"/>
    <property type="match status" value="1"/>
</dbReference>
<dbReference type="CDD" id="cd00143">
    <property type="entry name" value="PP2Cc"/>
    <property type="match status" value="1"/>
</dbReference>
<dbReference type="InterPro" id="IPR001932">
    <property type="entry name" value="PPM-type_phosphatase-like_dom"/>
</dbReference>
<evidence type="ECO:0000256" key="1">
    <source>
        <dbReference type="SAM" id="MobiDB-lite"/>
    </source>
</evidence>
<accession>A0A8S1K2D9</accession>
<dbReference type="PROSITE" id="PS51746">
    <property type="entry name" value="PPM_2"/>
    <property type="match status" value="1"/>
</dbReference>
<dbReference type="Pfam" id="PF00481">
    <property type="entry name" value="PP2C"/>
    <property type="match status" value="1"/>
</dbReference>
<dbReference type="FunFam" id="3.60.40.10:FF:000051">
    <property type="entry name" value="Protein phosphatase 2C-like protein"/>
    <property type="match status" value="1"/>
</dbReference>
<organism evidence="4 5">
    <name type="scientific">Paramecium primaurelia</name>
    <dbReference type="NCBI Taxonomy" id="5886"/>
    <lineage>
        <taxon>Eukaryota</taxon>
        <taxon>Sar</taxon>
        <taxon>Alveolata</taxon>
        <taxon>Ciliophora</taxon>
        <taxon>Intramacronucleata</taxon>
        <taxon>Oligohymenophorea</taxon>
        <taxon>Peniculida</taxon>
        <taxon>Parameciidae</taxon>
        <taxon>Paramecium</taxon>
    </lineage>
</organism>
<dbReference type="AlphaFoldDB" id="A0A8S1K2D9"/>